<keyword evidence="2" id="KW-1185">Reference proteome</keyword>
<reference evidence="1 2" key="1">
    <citation type="journal article" date="2023" name="Sci. Data">
        <title>Genome assembly of the Korean intertidal mud-creeper Batillaria attramentaria.</title>
        <authorList>
            <person name="Patra A.K."/>
            <person name="Ho P.T."/>
            <person name="Jun S."/>
            <person name="Lee S.J."/>
            <person name="Kim Y."/>
            <person name="Won Y.J."/>
        </authorList>
    </citation>
    <scope>NUCLEOTIDE SEQUENCE [LARGE SCALE GENOMIC DNA]</scope>
    <source>
        <strain evidence="1">Wonlab-2016</strain>
    </source>
</reference>
<organism evidence="1 2">
    <name type="scientific">Batillaria attramentaria</name>
    <dbReference type="NCBI Taxonomy" id="370345"/>
    <lineage>
        <taxon>Eukaryota</taxon>
        <taxon>Metazoa</taxon>
        <taxon>Spiralia</taxon>
        <taxon>Lophotrochozoa</taxon>
        <taxon>Mollusca</taxon>
        <taxon>Gastropoda</taxon>
        <taxon>Caenogastropoda</taxon>
        <taxon>Sorbeoconcha</taxon>
        <taxon>Cerithioidea</taxon>
        <taxon>Batillariidae</taxon>
        <taxon>Batillaria</taxon>
    </lineage>
</organism>
<proteinExistence type="predicted"/>
<evidence type="ECO:0000313" key="2">
    <source>
        <dbReference type="Proteomes" id="UP001519460"/>
    </source>
</evidence>
<name>A0ABD0LXN5_9CAEN</name>
<dbReference type="Proteomes" id="UP001519460">
    <property type="component" value="Unassembled WGS sequence"/>
</dbReference>
<accession>A0ABD0LXN5</accession>
<dbReference type="AlphaFoldDB" id="A0ABD0LXN5"/>
<comment type="caution">
    <text evidence="1">The sequence shown here is derived from an EMBL/GenBank/DDBJ whole genome shotgun (WGS) entry which is preliminary data.</text>
</comment>
<evidence type="ECO:0000313" key="1">
    <source>
        <dbReference type="EMBL" id="KAK7503727.1"/>
    </source>
</evidence>
<gene>
    <name evidence="1" type="ORF">BaRGS_00004850</name>
</gene>
<dbReference type="EMBL" id="JACVVK020000018">
    <property type="protein sequence ID" value="KAK7503727.1"/>
    <property type="molecule type" value="Genomic_DNA"/>
</dbReference>
<sequence>MKMSPSSGARAAQTETGIILWVAVLQTAESVSEILGLFSVSSQSNTACLVPPLLLHAVPNTRHNTTVTARARPLHTGDTDRRHYTLRINTQYTLSDTSTINGRGTTRLEREHEYSQDQLACPMPR</sequence>
<protein>
    <submittedName>
        <fullName evidence="1">Uncharacterized protein</fullName>
    </submittedName>
</protein>